<dbReference type="EnsemblProtists" id="EKX38214">
    <property type="protein sequence ID" value="EKX38214"/>
    <property type="gene ID" value="GUITHDRAFT_144334"/>
</dbReference>
<evidence type="ECO:0000256" key="1">
    <source>
        <dbReference type="SAM" id="MobiDB-lite"/>
    </source>
</evidence>
<organism evidence="3">
    <name type="scientific">Guillardia theta (strain CCMP2712)</name>
    <name type="common">Cryptophyte</name>
    <dbReference type="NCBI Taxonomy" id="905079"/>
    <lineage>
        <taxon>Eukaryota</taxon>
        <taxon>Cryptophyceae</taxon>
        <taxon>Pyrenomonadales</taxon>
        <taxon>Geminigeraceae</taxon>
        <taxon>Guillardia</taxon>
    </lineage>
</organism>
<name>L1IQQ6_GUITC</name>
<gene>
    <name evidence="3" type="ORF">GUITHDRAFT_144334</name>
</gene>
<proteinExistence type="predicted"/>
<dbReference type="EMBL" id="JH993050">
    <property type="protein sequence ID" value="EKX38214.1"/>
    <property type="molecule type" value="Genomic_DNA"/>
</dbReference>
<keyword evidence="5" id="KW-1185">Reference proteome</keyword>
<dbReference type="KEGG" id="gtt:GUITHDRAFT_144334"/>
<feature type="chain" id="PRO_5008770370" evidence="2">
    <location>
        <begin position="25"/>
        <end position="209"/>
    </location>
</feature>
<feature type="region of interest" description="Disordered" evidence="1">
    <location>
        <begin position="177"/>
        <end position="209"/>
    </location>
</feature>
<dbReference type="AlphaFoldDB" id="L1IQQ6"/>
<feature type="compositionally biased region" description="Basic and acidic residues" evidence="1">
    <location>
        <begin position="200"/>
        <end position="209"/>
    </location>
</feature>
<dbReference type="RefSeq" id="XP_005825194.1">
    <property type="nucleotide sequence ID" value="XM_005825137.1"/>
</dbReference>
<evidence type="ECO:0000256" key="2">
    <source>
        <dbReference type="SAM" id="SignalP"/>
    </source>
</evidence>
<reference evidence="5" key="2">
    <citation type="submission" date="2012-11" db="EMBL/GenBank/DDBJ databases">
        <authorList>
            <person name="Kuo A."/>
            <person name="Curtis B.A."/>
            <person name="Tanifuji G."/>
            <person name="Burki F."/>
            <person name="Gruber A."/>
            <person name="Irimia M."/>
            <person name="Maruyama S."/>
            <person name="Arias M.C."/>
            <person name="Ball S.G."/>
            <person name="Gile G.H."/>
            <person name="Hirakawa Y."/>
            <person name="Hopkins J.F."/>
            <person name="Rensing S.A."/>
            <person name="Schmutz J."/>
            <person name="Symeonidi A."/>
            <person name="Elias M."/>
            <person name="Eveleigh R.J."/>
            <person name="Herman E.K."/>
            <person name="Klute M.J."/>
            <person name="Nakayama T."/>
            <person name="Obornik M."/>
            <person name="Reyes-Prieto A."/>
            <person name="Armbrust E.V."/>
            <person name="Aves S.J."/>
            <person name="Beiko R.G."/>
            <person name="Coutinho P."/>
            <person name="Dacks J.B."/>
            <person name="Durnford D.G."/>
            <person name="Fast N.M."/>
            <person name="Green B.R."/>
            <person name="Grisdale C."/>
            <person name="Hempe F."/>
            <person name="Henrissat B."/>
            <person name="Hoppner M.P."/>
            <person name="Ishida K.-I."/>
            <person name="Kim E."/>
            <person name="Koreny L."/>
            <person name="Kroth P.G."/>
            <person name="Liu Y."/>
            <person name="Malik S.-B."/>
            <person name="Maier U.G."/>
            <person name="McRose D."/>
            <person name="Mock T."/>
            <person name="Neilson J.A."/>
            <person name="Onodera N.T."/>
            <person name="Poole A.M."/>
            <person name="Pritham E.J."/>
            <person name="Richards T.A."/>
            <person name="Rocap G."/>
            <person name="Roy S.W."/>
            <person name="Sarai C."/>
            <person name="Schaack S."/>
            <person name="Shirato S."/>
            <person name="Slamovits C.H."/>
            <person name="Spencer D.F."/>
            <person name="Suzuki S."/>
            <person name="Worden A.Z."/>
            <person name="Zauner S."/>
            <person name="Barry K."/>
            <person name="Bell C."/>
            <person name="Bharti A.K."/>
            <person name="Crow J.A."/>
            <person name="Grimwood J."/>
            <person name="Kramer R."/>
            <person name="Lindquist E."/>
            <person name="Lucas S."/>
            <person name="Salamov A."/>
            <person name="McFadden G.I."/>
            <person name="Lane C.E."/>
            <person name="Keeling P.J."/>
            <person name="Gray M.W."/>
            <person name="Grigoriev I.V."/>
            <person name="Archibald J.M."/>
        </authorList>
    </citation>
    <scope>NUCLEOTIDE SEQUENCE</scope>
    <source>
        <strain evidence="5">CCMP2712</strain>
    </source>
</reference>
<dbReference type="PaxDb" id="55529-EKX38214"/>
<evidence type="ECO:0000313" key="3">
    <source>
        <dbReference type="EMBL" id="EKX38214.1"/>
    </source>
</evidence>
<keyword evidence="2" id="KW-0732">Signal</keyword>
<reference evidence="3 5" key="1">
    <citation type="journal article" date="2012" name="Nature">
        <title>Algal genomes reveal evolutionary mosaicism and the fate of nucleomorphs.</title>
        <authorList>
            <consortium name="DOE Joint Genome Institute"/>
            <person name="Curtis B.A."/>
            <person name="Tanifuji G."/>
            <person name="Burki F."/>
            <person name="Gruber A."/>
            <person name="Irimia M."/>
            <person name="Maruyama S."/>
            <person name="Arias M.C."/>
            <person name="Ball S.G."/>
            <person name="Gile G.H."/>
            <person name="Hirakawa Y."/>
            <person name="Hopkins J.F."/>
            <person name="Kuo A."/>
            <person name="Rensing S.A."/>
            <person name="Schmutz J."/>
            <person name="Symeonidi A."/>
            <person name="Elias M."/>
            <person name="Eveleigh R.J."/>
            <person name="Herman E.K."/>
            <person name="Klute M.J."/>
            <person name="Nakayama T."/>
            <person name="Obornik M."/>
            <person name="Reyes-Prieto A."/>
            <person name="Armbrust E.V."/>
            <person name="Aves S.J."/>
            <person name="Beiko R.G."/>
            <person name="Coutinho P."/>
            <person name="Dacks J.B."/>
            <person name="Durnford D.G."/>
            <person name="Fast N.M."/>
            <person name="Green B.R."/>
            <person name="Grisdale C.J."/>
            <person name="Hempel F."/>
            <person name="Henrissat B."/>
            <person name="Hoppner M.P."/>
            <person name="Ishida K."/>
            <person name="Kim E."/>
            <person name="Koreny L."/>
            <person name="Kroth P.G."/>
            <person name="Liu Y."/>
            <person name="Malik S.B."/>
            <person name="Maier U.G."/>
            <person name="McRose D."/>
            <person name="Mock T."/>
            <person name="Neilson J.A."/>
            <person name="Onodera N.T."/>
            <person name="Poole A.M."/>
            <person name="Pritham E.J."/>
            <person name="Richards T.A."/>
            <person name="Rocap G."/>
            <person name="Roy S.W."/>
            <person name="Sarai C."/>
            <person name="Schaack S."/>
            <person name="Shirato S."/>
            <person name="Slamovits C.H."/>
            <person name="Spencer D.F."/>
            <person name="Suzuki S."/>
            <person name="Worden A.Z."/>
            <person name="Zauner S."/>
            <person name="Barry K."/>
            <person name="Bell C."/>
            <person name="Bharti A.K."/>
            <person name="Crow J.A."/>
            <person name="Grimwood J."/>
            <person name="Kramer R."/>
            <person name="Lindquist E."/>
            <person name="Lucas S."/>
            <person name="Salamov A."/>
            <person name="McFadden G.I."/>
            <person name="Lane C.E."/>
            <person name="Keeling P.J."/>
            <person name="Gray M.W."/>
            <person name="Grigoriev I.V."/>
            <person name="Archibald J.M."/>
        </authorList>
    </citation>
    <scope>NUCLEOTIDE SEQUENCE</scope>
    <source>
        <strain evidence="3 5">CCMP2712</strain>
    </source>
</reference>
<accession>L1IQQ6</accession>
<dbReference type="GeneID" id="17294978"/>
<sequence length="209" mass="23009">MTPAQRLTHAFLVIELCAIPFSLASGSSRVPETNLRLRGGSGTMQYTSTQPKQTQVDSLLEGERKPDLKKTSSRLILEEMQVTEEEYMARVSSVANRVIDPWISQSDRGGFKEGDVLVPDHCSSIPEAVARVRHDGTVYIRKGLAKSLPGMQLLANLSEGTYKWDGVLVVQKHMHLRGEPNPDEGDGQGRPTLEGIARFDQNKKGPVEG</sequence>
<dbReference type="OrthoDB" id="10505293at2759"/>
<feature type="signal peptide" evidence="2">
    <location>
        <begin position="1"/>
        <end position="24"/>
    </location>
</feature>
<evidence type="ECO:0000313" key="5">
    <source>
        <dbReference type="Proteomes" id="UP000011087"/>
    </source>
</evidence>
<dbReference type="HOGENOM" id="CLU_1317640_0_0_1"/>
<evidence type="ECO:0000313" key="4">
    <source>
        <dbReference type="EnsemblProtists" id="EKX38214"/>
    </source>
</evidence>
<reference evidence="4" key="3">
    <citation type="submission" date="2015-06" db="UniProtKB">
        <authorList>
            <consortium name="EnsemblProtists"/>
        </authorList>
    </citation>
    <scope>IDENTIFICATION</scope>
</reference>
<dbReference type="Proteomes" id="UP000011087">
    <property type="component" value="Unassembled WGS sequence"/>
</dbReference>
<protein>
    <submittedName>
        <fullName evidence="3 4">Uncharacterized protein</fullName>
    </submittedName>
</protein>